<accession>A0A1I0U4X5</accession>
<dbReference type="OrthoDB" id="4409276at2"/>
<feature type="transmembrane region" description="Helical" evidence="6">
    <location>
        <begin position="360"/>
        <end position="380"/>
    </location>
</feature>
<organism evidence="8 9">
    <name type="scientific">Rhodococcoides kroppenstedtii</name>
    <dbReference type="NCBI Taxonomy" id="293050"/>
    <lineage>
        <taxon>Bacteria</taxon>
        <taxon>Bacillati</taxon>
        <taxon>Actinomycetota</taxon>
        <taxon>Actinomycetes</taxon>
        <taxon>Mycobacteriales</taxon>
        <taxon>Nocardiaceae</taxon>
        <taxon>Rhodococcoides</taxon>
    </lineage>
</organism>
<dbReference type="GeneID" id="85486992"/>
<sequence length="457" mass="48515">MITTAIAVLAALLVAIAAVFVARAVYFRPQLGVLLLAAFVPLNGLLVILPLPGIVSGWKEGLLLYTLICAWLRRRRVPAGEVVAPTILLPWWPAAAVFVVFGVASALISFGVIGFVGIKVTFFYLLLVVVLWLAPFDARDRDRLVSVLMGMGAFTSLVGIAQLLAGPAFLVSLGYEYGTQVRTSGGLLRVFSTFNLPFPFGLYVMLSLLVGGAVALANPSRRRNLLFLCFAPVMVVAMSTAIVRAAILGLAVGAIYMIVIRFRALAAPVIAVAVLIGAILPFVPTITSVFFSSSSLNERSGRWNEVIEKIRTHPFGEGLGSSGAAADRISTAQGTVFSGLSTNYQPDNYYVKTALELGPIGLWAVIALLLSSLLWCTRLSRTLPGQDGALTLGVGASIVASLFASLVATYFEIFPIDVYFWLLLGVVGCAAAQHESSTGRSPSDRAAPVSRPTFASS</sequence>
<keyword evidence="2 6" id="KW-0812">Transmembrane</keyword>
<keyword evidence="3 6" id="KW-1133">Transmembrane helix</keyword>
<feature type="domain" description="O-antigen ligase-related" evidence="7">
    <location>
        <begin position="234"/>
        <end position="364"/>
    </location>
</feature>
<protein>
    <submittedName>
        <fullName evidence="8">O-Antigen ligase</fullName>
    </submittedName>
</protein>
<feature type="transmembrane region" description="Helical" evidence="6">
    <location>
        <begin position="392"/>
        <end position="411"/>
    </location>
</feature>
<keyword evidence="4 6" id="KW-0472">Membrane</keyword>
<evidence type="ECO:0000313" key="9">
    <source>
        <dbReference type="Proteomes" id="UP000182054"/>
    </source>
</evidence>
<dbReference type="InterPro" id="IPR051533">
    <property type="entry name" value="WaaL-like"/>
</dbReference>
<name>A0A1I0U4X5_9NOCA</name>
<dbReference type="GO" id="GO:0016020">
    <property type="term" value="C:membrane"/>
    <property type="evidence" value="ECO:0007669"/>
    <property type="project" value="UniProtKB-SubCell"/>
</dbReference>
<dbReference type="PANTHER" id="PTHR37422">
    <property type="entry name" value="TEICHURONIC ACID BIOSYNTHESIS PROTEIN TUAE"/>
    <property type="match status" value="1"/>
</dbReference>
<feature type="transmembrane region" description="Helical" evidence="6">
    <location>
        <begin position="145"/>
        <end position="165"/>
    </location>
</feature>
<evidence type="ECO:0000313" key="8">
    <source>
        <dbReference type="EMBL" id="SFA59048.1"/>
    </source>
</evidence>
<evidence type="ECO:0000256" key="2">
    <source>
        <dbReference type="ARBA" id="ARBA00022692"/>
    </source>
</evidence>
<evidence type="ECO:0000256" key="4">
    <source>
        <dbReference type="ARBA" id="ARBA00023136"/>
    </source>
</evidence>
<dbReference type="RefSeq" id="WP_082895206.1">
    <property type="nucleotide sequence ID" value="NZ_FOJN01000013.1"/>
</dbReference>
<dbReference type="GO" id="GO:0016874">
    <property type="term" value="F:ligase activity"/>
    <property type="evidence" value="ECO:0007669"/>
    <property type="project" value="UniProtKB-KW"/>
</dbReference>
<proteinExistence type="predicted"/>
<feature type="region of interest" description="Disordered" evidence="5">
    <location>
        <begin position="435"/>
        <end position="457"/>
    </location>
</feature>
<reference evidence="8 9" key="1">
    <citation type="submission" date="2016-10" db="EMBL/GenBank/DDBJ databases">
        <authorList>
            <person name="de Groot N.N."/>
        </authorList>
    </citation>
    <scope>NUCLEOTIDE SEQUENCE [LARGE SCALE GENOMIC DNA]</scope>
    <source>
        <strain evidence="8 9">DSM 44908</strain>
    </source>
</reference>
<evidence type="ECO:0000256" key="5">
    <source>
        <dbReference type="SAM" id="MobiDB-lite"/>
    </source>
</evidence>
<comment type="subcellular location">
    <subcellularLocation>
        <location evidence="1">Membrane</location>
        <topology evidence="1">Multi-pass membrane protein</topology>
    </subcellularLocation>
</comment>
<feature type="transmembrane region" description="Helical" evidence="6">
    <location>
        <begin position="264"/>
        <end position="291"/>
    </location>
</feature>
<evidence type="ECO:0000256" key="6">
    <source>
        <dbReference type="SAM" id="Phobius"/>
    </source>
</evidence>
<dbReference type="InterPro" id="IPR007016">
    <property type="entry name" value="O-antigen_ligase-rel_domated"/>
</dbReference>
<feature type="transmembrane region" description="Helical" evidence="6">
    <location>
        <begin position="225"/>
        <end position="258"/>
    </location>
</feature>
<evidence type="ECO:0000259" key="7">
    <source>
        <dbReference type="Pfam" id="PF04932"/>
    </source>
</evidence>
<feature type="transmembrane region" description="Helical" evidence="6">
    <location>
        <begin position="200"/>
        <end position="218"/>
    </location>
</feature>
<feature type="transmembrane region" description="Helical" evidence="6">
    <location>
        <begin position="34"/>
        <end position="55"/>
    </location>
</feature>
<dbReference type="AlphaFoldDB" id="A0A1I0U4X5"/>
<gene>
    <name evidence="8" type="ORF">SAMN05444374_11399</name>
</gene>
<evidence type="ECO:0000256" key="1">
    <source>
        <dbReference type="ARBA" id="ARBA00004141"/>
    </source>
</evidence>
<evidence type="ECO:0000256" key="3">
    <source>
        <dbReference type="ARBA" id="ARBA00022989"/>
    </source>
</evidence>
<feature type="transmembrane region" description="Helical" evidence="6">
    <location>
        <begin position="110"/>
        <end position="133"/>
    </location>
</feature>
<dbReference type="EMBL" id="FOJN01000013">
    <property type="protein sequence ID" value="SFA59048.1"/>
    <property type="molecule type" value="Genomic_DNA"/>
</dbReference>
<dbReference type="Pfam" id="PF04932">
    <property type="entry name" value="Wzy_C"/>
    <property type="match status" value="1"/>
</dbReference>
<feature type="transmembrane region" description="Helical" evidence="6">
    <location>
        <begin position="82"/>
        <end position="104"/>
    </location>
</feature>
<keyword evidence="8" id="KW-0436">Ligase</keyword>
<dbReference type="PANTHER" id="PTHR37422:SF13">
    <property type="entry name" value="LIPOPOLYSACCHARIDE BIOSYNTHESIS PROTEIN PA4999-RELATED"/>
    <property type="match status" value="1"/>
</dbReference>
<dbReference type="Proteomes" id="UP000182054">
    <property type="component" value="Unassembled WGS sequence"/>
</dbReference>